<feature type="non-terminal residue" evidence="1">
    <location>
        <position position="55"/>
    </location>
</feature>
<dbReference type="Proteomes" id="UP000053620">
    <property type="component" value="Unassembled WGS sequence"/>
</dbReference>
<protein>
    <submittedName>
        <fullName evidence="1">Uncharacterized protein</fullName>
    </submittedName>
</protein>
<dbReference type="EMBL" id="KL359050">
    <property type="protein sequence ID" value="KFZ64180.1"/>
    <property type="molecule type" value="Genomic_DNA"/>
</dbReference>
<evidence type="ECO:0000313" key="1">
    <source>
        <dbReference type="EMBL" id="KFZ64180.1"/>
    </source>
</evidence>
<evidence type="ECO:0000313" key="2">
    <source>
        <dbReference type="Proteomes" id="UP000053620"/>
    </source>
</evidence>
<feature type="non-terminal residue" evidence="1">
    <location>
        <position position="1"/>
    </location>
</feature>
<name>A0A094L028_ANTCR</name>
<organism evidence="1 2">
    <name type="scientific">Antrostomus carolinensis</name>
    <name type="common">Chuck-will's-widow</name>
    <name type="synonym">Caprimulgus carolinensis</name>
    <dbReference type="NCBI Taxonomy" id="279965"/>
    <lineage>
        <taxon>Eukaryota</taxon>
        <taxon>Metazoa</taxon>
        <taxon>Chordata</taxon>
        <taxon>Craniata</taxon>
        <taxon>Vertebrata</taxon>
        <taxon>Euteleostomi</taxon>
        <taxon>Archelosauria</taxon>
        <taxon>Archosauria</taxon>
        <taxon>Dinosauria</taxon>
        <taxon>Saurischia</taxon>
        <taxon>Theropoda</taxon>
        <taxon>Coelurosauria</taxon>
        <taxon>Aves</taxon>
        <taxon>Neognathae</taxon>
        <taxon>Neoaves</taxon>
        <taxon>Strisores</taxon>
        <taxon>Caprimulgiformes</taxon>
        <taxon>Caprimulgidae</taxon>
        <taxon>Antrostomus</taxon>
    </lineage>
</organism>
<reference evidence="1 2" key="1">
    <citation type="submission" date="2014-04" db="EMBL/GenBank/DDBJ databases">
        <title>Genome evolution of avian class.</title>
        <authorList>
            <person name="Zhang G."/>
            <person name="Li C."/>
        </authorList>
    </citation>
    <scope>NUCLEOTIDE SEQUENCE [LARGE SCALE GENOMIC DNA]</scope>
    <source>
        <strain evidence="1">BGI_N321</strain>
    </source>
</reference>
<sequence length="55" mass="6520">SGCKLEHRRFHVNIRKNFFTVCVTGHWNRLPRKVVELPSLETFKTCLDTFLCDLL</sequence>
<proteinExistence type="predicted"/>
<accession>A0A094L028</accession>
<dbReference type="AlphaFoldDB" id="A0A094L028"/>
<keyword evidence="2" id="KW-1185">Reference proteome</keyword>
<gene>
    <name evidence="1" type="ORF">N321_02709</name>
</gene>